<feature type="region of interest" description="Disordered" evidence="1">
    <location>
        <begin position="164"/>
        <end position="191"/>
    </location>
</feature>
<proteinExistence type="predicted"/>
<evidence type="ECO:0000256" key="1">
    <source>
        <dbReference type="SAM" id="MobiDB-lite"/>
    </source>
</evidence>
<gene>
    <name evidence="2" type="ORF">PARHAE_00015</name>
</gene>
<dbReference type="InterPro" id="IPR036388">
    <property type="entry name" value="WH-like_DNA-bd_sf"/>
</dbReference>
<dbReference type="Gene3D" id="1.10.10.10">
    <property type="entry name" value="Winged helix-like DNA-binding domain superfamily/Winged helix DNA-binding domain"/>
    <property type="match status" value="1"/>
</dbReference>
<evidence type="ECO:0000313" key="3">
    <source>
        <dbReference type="Proteomes" id="UP000270743"/>
    </source>
</evidence>
<dbReference type="Proteomes" id="UP000270743">
    <property type="component" value="Unassembled WGS sequence"/>
</dbReference>
<dbReference type="EMBL" id="UZWE01000005">
    <property type="protein sequence ID" value="VDS06844.1"/>
    <property type="molecule type" value="Genomic_DNA"/>
</dbReference>
<name>A0A447IH77_9RHOB</name>
<feature type="region of interest" description="Disordered" evidence="1">
    <location>
        <begin position="1"/>
        <end position="21"/>
    </location>
</feature>
<keyword evidence="3" id="KW-1185">Reference proteome</keyword>
<sequence>MDELGSDQEAERPNLPMKPRRGHFVQTDRAAHEAWARLGTKHPAASALLHVLAANVGDHNAVVASHKILARLMGASSSTVKRALKTLSDGNWIEVHQIGASGTVNAYVLNSRVAWAEGRDRLRYARLKADVLLAEDEQEVGALDEPKTALYNLPRIGELQIPSGVGLPPISQPSFPGMEPDLPATAERDEP</sequence>
<organism evidence="2 3">
    <name type="scientific">Paracoccus haematequi</name>
    <dbReference type="NCBI Taxonomy" id="2491866"/>
    <lineage>
        <taxon>Bacteria</taxon>
        <taxon>Pseudomonadati</taxon>
        <taxon>Pseudomonadota</taxon>
        <taxon>Alphaproteobacteria</taxon>
        <taxon>Rhodobacterales</taxon>
        <taxon>Paracoccaceae</taxon>
        <taxon>Paracoccus</taxon>
    </lineage>
</organism>
<reference evidence="2 3" key="1">
    <citation type="submission" date="2018-12" db="EMBL/GenBank/DDBJ databases">
        <authorList>
            <person name="Criscuolo A."/>
        </authorList>
    </citation>
    <scope>NUCLEOTIDE SEQUENCE [LARGE SCALE GENOMIC DNA]</scope>
    <source>
        <strain evidence="2">ACIP1116241</strain>
    </source>
</reference>
<evidence type="ECO:0000313" key="2">
    <source>
        <dbReference type="EMBL" id="VDS06844.1"/>
    </source>
</evidence>
<dbReference type="RefSeq" id="WP_206436824.1">
    <property type="nucleotide sequence ID" value="NZ_UZWE01000005.1"/>
</dbReference>
<dbReference type="AlphaFoldDB" id="A0A447IH77"/>
<protein>
    <submittedName>
        <fullName evidence="2">Uncharacterized protein</fullName>
    </submittedName>
</protein>
<dbReference type="InterPro" id="IPR036390">
    <property type="entry name" value="WH_DNA-bd_sf"/>
</dbReference>
<accession>A0A447IH77</accession>
<dbReference type="SUPFAM" id="SSF46785">
    <property type="entry name" value="Winged helix' DNA-binding domain"/>
    <property type="match status" value="1"/>
</dbReference>